<evidence type="ECO:0000256" key="1">
    <source>
        <dbReference type="SAM" id="MobiDB-lite"/>
    </source>
</evidence>
<protein>
    <submittedName>
        <fullName evidence="3">Uncharacterized protein</fullName>
    </submittedName>
</protein>
<dbReference type="AlphaFoldDB" id="A0A3D4VDJ2"/>
<keyword evidence="2" id="KW-1133">Transmembrane helix</keyword>
<feature type="region of interest" description="Disordered" evidence="1">
    <location>
        <begin position="103"/>
        <end position="129"/>
    </location>
</feature>
<organism evidence="3 4">
    <name type="scientific">Gemmatimonas aurantiaca</name>
    <dbReference type="NCBI Taxonomy" id="173480"/>
    <lineage>
        <taxon>Bacteria</taxon>
        <taxon>Pseudomonadati</taxon>
        <taxon>Gemmatimonadota</taxon>
        <taxon>Gemmatimonadia</taxon>
        <taxon>Gemmatimonadales</taxon>
        <taxon>Gemmatimonadaceae</taxon>
        <taxon>Gemmatimonas</taxon>
    </lineage>
</organism>
<proteinExistence type="predicted"/>
<reference evidence="3 4" key="1">
    <citation type="journal article" date="2018" name="Nat. Biotechnol.">
        <title>A standardized bacterial taxonomy based on genome phylogeny substantially revises the tree of life.</title>
        <authorList>
            <person name="Parks D.H."/>
            <person name="Chuvochina M."/>
            <person name="Waite D.W."/>
            <person name="Rinke C."/>
            <person name="Skarshewski A."/>
            <person name="Chaumeil P.A."/>
            <person name="Hugenholtz P."/>
        </authorList>
    </citation>
    <scope>NUCLEOTIDE SEQUENCE [LARGE SCALE GENOMIC DNA]</scope>
    <source>
        <strain evidence="3">UBA8844</strain>
    </source>
</reference>
<keyword evidence="2" id="KW-0472">Membrane</keyword>
<dbReference type="Proteomes" id="UP000264071">
    <property type="component" value="Unassembled WGS sequence"/>
</dbReference>
<comment type="caution">
    <text evidence="3">The sequence shown here is derived from an EMBL/GenBank/DDBJ whole genome shotgun (WGS) entry which is preliminary data.</text>
</comment>
<keyword evidence="2" id="KW-0812">Transmembrane</keyword>
<evidence type="ECO:0000313" key="3">
    <source>
        <dbReference type="EMBL" id="HCT58894.1"/>
    </source>
</evidence>
<evidence type="ECO:0000313" key="4">
    <source>
        <dbReference type="Proteomes" id="UP000264071"/>
    </source>
</evidence>
<gene>
    <name evidence="3" type="ORF">DGD08_16965</name>
</gene>
<sequence length="129" mass="14781">MLQAGAPGWTWSDAIIFIVVIASLQLAMFWLLTTVFLGMITEGDRCPVCDGDTHAVERNGWWRVISFGERNRRSWCVACGWEGLLRRSDAWVARERERRRAWRQANTARTDAARARLQTPSSNQTRSGR</sequence>
<feature type="compositionally biased region" description="Polar residues" evidence="1">
    <location>
        <begin position="118"/>
        <end position="129"/>
    </location>
</feature>
<evidence type="ECO:0000256" key="2">
    <source>
        <dbReference type="SAM" id="Phobius"/>
    </source>
</evidence>
<accession>A0A3D4VDJ2</accession>
<name>A0A3D4VDJ2_9BACT</name>
<dbReference type="EMBL" id="DPIY01000012">
    <property type="protein sequence ID" value="HCT58894.1"/>
    <property type="molecule type" value="Genomic_DNA"/>
</dbReference>
<feature type="transmembrane region" description="Helical" evidence="2">
    <location>
        <begin position="15"/>
        <end position="37"/>
    </location>
</feature>